<dbReference type="GO" id="GO:0016020">
    <property type="term" value="C:membrane"/>
    <property type="evidence" value="ECO:0007669"/>
    <property type="project" value="UniProtKB-SubCell"/>
</dbReference>
<gene>
    <name evidence="7" type="ORF">CLV35_1451</name>
</gene>
<dbReference type="InParanoid" id="A0A420XSA1"/>
<dbReference type="PANTHER" id="PTHR30093">
    <property type="entry name" value="GENERAL SECRETION PATHWAY PROTEIN G"/>
    <property type="match status" value="1"/>
</dbReference>
<proteinExistence type="predicted"/>
<evidence type="ECO:0000256" key="3">
    <source>
        <dbReference type="ARBA" id="ARBA00022692"/>
    </source>
</evidence>
<keyword evidence="8" id="KW-1185">Reference proteome</keyword>
<sequence>MLARIRKSMENKEQGFTLIELLVVMIIIGILAAIAIPTFLNQRKNGYRTALKSDLKNAATAFETKAVDNSGDYSGLTITAGATGDYQVSNGDTISVQKTGTTGYCLKGVSPKLDTTDVLYFDKKTGLITATDCSAFTY</sequence>
<dbReference type="EMBL" id="RBWV01000010">
    <property type="protein sequence ID" value="RKS77753.1"/>
    <property type="molecule type" value="Genomic_DNA"/>
</dbReference>
<dbReference type="Pfam" id="PF07963">
    <property type="entry name" value="N_methyl"/>
    <property type="match status" value="1"/>
</dbReference>
<evidence type="ECO:0000256" key="1">
    <source>
        <dbReference type="ARBA" id="ARBA00004167"/>
    </source>
</evidence>
<comment type="subcellular location">
    <subcellularLocation>
        <location evidence="1">Membrane</location>
        <topology evidence="1">Single-pass membrane protein</topology>
    </subcellularLocation>
</comment>
<dbReference type="OrthoDB" id="4828881at2"/>
<evidence type="ECO:0000256" key="5">
    <source>
        <dbReference type="ARBA" id="ARBA00023136"/>
    </source>
</evidence>
<dbReference type="Gene3D" id="3.30.700.10">
    <property type="entry name" value="Glycoprotein, Type 4 Pilin"/>
    <property type="match status" value="1"/>
</dbReference>
<keyword evidence="3 6" id="KW-0812">Transmembrane</keyword>
<reference evidence="7 8" key="1">
    <citation type="submission" date="2018-10" db="EMBL/GenBank/DDBJ databases">
        <title>Genomic Encyclopedia of Archaeal and Bacterial Type Strains, Phase II (KMG-II): from individual species to whole genera.</title>
        <authorList>
            <person name="Goeker M."/>
        </authorList>
    </citation>
    <scope>NUCLEOTIDE SEQUENCE [LARGE SCALE GENOMIC DNA]</scope>
    <source>
        <strain evidence="7 8">RP-AC37</strain>
    </source>
</reference>
<feature type="transmembrane region" description="Helical" evidence="6">
    <location>
        <begin position="21"/>
        <end position="40"/>
    </location>
</feature>
<dbReference type="Proteomes" id="UP000281955">
    <property type="component" value="Unassembled WGS sequence"/>
</dbReference>
<name>A0A420XSA1_9ACTN</name>
<dbReference type="InterPro" id="IPR000983">
    <property type="entry name" value="Bac_GSPG_pilin"/>
</dbReference>
<keyword evidence="5 6" id="KW-0472">Membrane</keyword>
<evidence type="ECO:0000256" key="4">
    <source>
        <dbReference type="ARBA" id="ARBA00022989"/>
    </source>
</evidence>
<dbReference type="PRINTS" id="PR00813">
    <property type="entry name" value="BCTERIALGSPG"/>
</dbReference>
<dbReference type="RefSeq" id="WP_121192749.1">
    <property type="nucleotide sequence ID" value="NZ_RBWV01000010.1"/>
</dbReference>
<keyword evidence="2" id="KW-0488">Methylation</keyword>
<evidence type="ECO:0000256" key="2">
    <source>
        <dbReference type="ARBA" id="ARBA00022481"/>
    </source>
</evidence>
<evidence type="ECO:0000313" key="7">
    <source>
        <dbReference type="EMBL" id="RKS77753.1"/>
    </source>
</evidence>
<dbReference type="NCBIfam" id="TIGR02532">
    <property type="entry name" value="IV_pilin_GFxxxE"/>
    <property type="match status" value="1"/>
</dbReference>
<dbReference type="GO" id="GO:0015627">
    <property type="term" value="C:type II protein secretion system complex"/>
    <property type="evidence" value="ECO:0007669"/>
    <property type="project" value="InterPro"/>
</dbReference>
<dbReference type="InterPro" id="IPR012902">
    <property type="entry name" value="N_methyl_site"/>
</dbReference>
<keyword evidence="4 6" id="KW-1133">Transmembrane helix</keyword>
<evidence type="ECO:0000256" key="6">
    <source>
        <dbReference type="SAM" id="Phobius"/>
    </source>
</evidence>
<protein>
    <submittedName>
        <fullName evidence="7">Prepilin-type N-terminal cleavage/methylation domain-containing protein</fullName>
    </submittedName>
</protein>
<dbReference type="AlphaFoldDB" id="A0A420XSA1"/>
<dbReference type="PROSITE" id="PS00409">
    <property type="entry name" value="PROKAR_NTER_METHYL"/>
    <property type="match status" value="1"/>
</dbReference>
<organism evidence="7 8">
    <name type="scientific">Motilibacter peucedani</name>
    <dbReference type="NCBI Taxonomy" id="598650"/>
    <lineage>
        <taxon>Bacteria</taxon>
        <taxon>Bacillati</taxon>
        <taxon>Actinomycetota</taxon>
        <taxon>Actinomycetes</taxon>
        <taxon>Motilibacterales</taxon>
        <taxon>Motilibacteraceae</taxon>
        <taxon>Motilibacter</taxon>
    </lineage>
</organism>
<comment type="caution">
    <text evidence="7">The sequence shown here is derived from an EMBL/GenBank/DDBJ whole genome shotgun (WGS) entry which is preliminary data.</text>
</comment>
<dbReference type="SUPFAM" id="SSF54523">
    <property type="entry name" value="Pili subunits"/>
    <property type="match status" value="1"/>
</dbReference>
<dbReference type="InterPro" id="IPR045584">
    <property type="entry name" value="Pilin-like"/>
</dbReference>
<evidence type="ECO:0000313" key="8">
    <source>
        <dbReference type="Proteomes" id="UP000281955"/>
    </source>
</evidence>
<accession>A0A420XSA1</accession>
<dbReference type="GO" id="GO:0015628">
    <property type="term" value="P:protein secretion by the type II secretion system"/>
    <property type="evidence" value="ECO:0007669"/>
    <property type="project" value="InterPro"/>
</dbReference>
<dbReference type="PANTHER" id="PTHR30093:SF44">
    <property type="entry name" value="TYPE II SECRETION SYSTEM CORE PROTEIN G"/>
    <property type="match status" value="1"/>
</dbReference>